<reference evidence="2 3" key="1">
    <citation type="journal article" date="2019" name="Int. J. Syst. Evol. Microbiol.">
        <title>The Global Catalogue of Microorganisms (GCM) 10K type strain sequencing project: providing services to taxonomists for standard genome sequencing and annotation.</title>
        <authorList>
            <consortium name="The Broad Institute Genomics Platform"/>
            <consortium name="The Broad Institute Genome Sequencing Center for Infectious Disease"/>
            <person name="Wu L."/>
            <person name="Ma J."/>
        </authorList>
    </citation>
    <scope>NUCLEOTIDE SEQUENCE [LARGE SCALE GENOMIC DNA]</scope>
    <source>
        <strain evidence="2 3">CGMCC 1.15824</strain>
    </source>
</reference>
<gene>
    <name evidence="2" type="ORF">ACFPFO_08245</name>
</gene>
<feature type="compositionally biased region" description="Gly residues" evidence="1">
    <location>
        <begin position="87"/>
        <end position="101"/>
    </location>
</feature>
<dbReference type="AlphaFoldDB" id="A0ABD5QDV4"/>
<keyword evidence="3" id="KW-1185">Reference proteome</keyword>
<organism evidence="2 3">
    <name type="scientific">Saliphagus infecundisoli</name>
    <dbReference type="NCBI Taxonomy" id="1849069"/>
    <lineage>
        <taxon>Archaea</taxon>
        <taxon>Methanobacteriati</taxon>
        <taxon>Methanobacteriota</taxon>
        <taxon>Stenosarchaea group</taxon>
        <taxon>Halobacteria</taxon>
        <taxon>Halobacteriales</taxon>
        <taxon>Natrialbaceae</taxon>
        <taxon>Saliphagus</taxon>
    </lineage>
</organism>
<accession>A0ABD5QDV4</accession>
<dbReference type="RefSeq" id="WP_224827824.1">
    <property type="nucleotide sequence ID" value="NZ_JAIVEF010000002.1"/>
</dbReference>
<feature type="region of interest" description="Disordered" evidence="1">
    <location>
        <begin position="1"/>
        <end position="31"/>
    </location>
</feature>
<dbReference type="PANTHER" id="PTHR16537:SF1">
    <property type="entry name" value="PROTEIN ZNRD2"/>
    <property type="match status" value="1"/>
</dbReference>
<proteinExistence type="predicted"/>
<dbReference type="InterPro" id="IPR051888">
    <property type="entry name" value="UPF0148_domain"/>
</dbReference>
<feature type="compositionally biased region" description="Basic and acidic residues" evidence="1">
    <location>
        <begin position="8"/>
        <end position="31"/>
    </location>
</feature>
<dbReference type="Proteomes" id="UP001595925">
    <property type="component" value="Unassembled WGS sequence"/>
</dbReference>
<comment type="caution">
    <text evidence="2">The sequence shown here is derived from an EMBL/GenBank/DDBJ whole genome shotgun (WGS) entry which is preliminary data.</text>
</comment>
<evidence type="ECO:0000313" key="2">
    <source>
        <dbReference type="EMBL" id="MFC4987754.1"/>
    </source>
</evidence>
<evidence type="ECO:0000313" key="3">
    <source>
        <dbReference type="Proteomes" id="UP001595925"/>
    </source>
</evidence>
<feature type="region of interest" description="Disordered" evidence="1">
    <location>
        <begin position="68"/>
        <end position="203"/>
    </location>
</feature>
<protein>
    <submittedName>
        <fullName evidence="2">Sjogren's syndrome/scleroderma autoantigen 1 family protein</fullName>
    </submittedName>
</protein>
<sequence length="243" mass="24842">MSDEFDKEAEREKLREKYGDDAEDRQATERMSDLLLKGATMTNTHCGTCGDPLFRQNGVTFCPSCHGGPEGVEGTGVEEAENQAGGKLQGQGAPTGPGNAGGATEIDVSSPGEGEEGRAAEPGGQSGGSEPAPAGADERATPPHGNRPETSPSDPGQRADRGGPRATPSRDASPPDRSGASRAPTEPAADRTPAGGSEADARESLIAALERFSAEAAATDDPRYAKECLAAAREASEALAALR</sequence>
<dbReference type="Pfam" id="PF06677">
    <property type="entry name" value="Auto_anti-p27"/>
    <property type="match status" value="1"/>
</dbReference>
<name>A0ABD5QDV4_9EURY</name>
<dbReference type="InterPro" id="IPR009563">
    <property type="entry name" value="SSSCA1"/>
</dbReference>
<dbReference type="PANTHER" id="PTHR16537">
    <property type="entry name" value="SJOEGREN SYNDROME/SCLERODERMA AUTOANTIGEN 1"/>
    <property type="match status" value="1"/>
</dbReference>
<evidence type="ECO:0000256" key="1">
    <source>
        <dbReference type="SAM" id="MobiDB-lite"/>
    </source>
</evidence>
<dbReference type="EMBL" id="JBHSJG010000029">
    <property type="protein sequence ID" value="MFC4987754.1"/>
    <property type="molecule type" value="Genomic_DNA"/>
</dbReference>